<dbReference type="eggNOG" id="COG0741">
    <property type="taxonomic scope" value="Bacteria"/>
</dbReference>
<comment type="caution">
    <text evidence="4">The sequence shown here is derived from an EMBL/GenBank/DDBJ whole genome shotgun (WGS) entry which is preliminary data.</text>
</comment>
<evidence type="ECO:0000256" key="2">
    <source>
        <dbReference type="ARBA" id="ARBA00009387"/>
    </source>
</evidence>
<dbReference type="AlphaFoldDB" id="J1J3H7"/>
<keyword evidence="5" id="KW-1185">Reference proteome</keyword>
<comment type="similarity">
    <text evidence="1">Belongs to the transglycosylase Slt family.</text>
</comment>
<protein>
    <recommendedName>
        <fullName evidence="3">Transglycosylase SLT domain-containing protein</fullName>
    </recommendedName>
</protein>
<dbReference type="SUPFAM" id="SSF53955">
    <property type="entry name" value="Lysozyme-like"/>
    <property type="match status" value="1"/>
</dbReference>
<dbReference type="PATRIC" id="fig|1094563.3.peg.1170"/>
<evidence type="ECO:0000313" key="5">
    <source>
        <dbReference type="Proteomes" id="UP000008947"/>
    </source>
</evidence>
<name>J1J3H7_9HYPH</name>
<evidence type="ECO:0000256" key="1">
    <source>
        <dbReference type="ARBA" id="ARBA00007734"/>
    </source>
</evidence>
<feature type="domain" description="Transglycosylase SLT" evidence="3">
    <location>
        <begin position="51"/>
        <end position="150"/>
    </location>
</feature>
<gene>
    <name evidence="4" type="ORF">MCQ_01036</name>
</gene>
<evidence type="ECO:0000259" key="3">
    <source>
        <dbReference type="Pfam" id="PF01464"/>
    </source>
</evidence>
<dbReference type="PANTHER" id="PTHR37423">
    <property type="entry name" value="SOLUBLE LYTIC MUREIN TRANSGLYCOSYLASE-RELATED"/>
    <property type="match status" value="1"/>
</dbReference>
<reference evidence="4 5" key="1">
    <citation type="submission" date="2012-03" db="EMBL/GenBank/DDBJ databases">
        <title>The Genome Sequence of Bartonella washoensis Sb944nv.</title>
        <authorList>
            <consortium name="The Broad Institute Genome Sequencing Platform"/>
            <consortium name="The Broad Institute Genome Sequencing Center for Infectious Disease"/>
            <person name="Feldgarden M."/>
            <person name="Kirby J."/>
            <person name="Kosoy M."/>
            <person name="Birtles R."/>
            <person name="Probert W.S."/>
            <person name="Chiaraviglio L."/>
            <person name="Young S.K."/>
            <person name="Zeng Q."/>
            <person name="Gargeya S."/>
            <person name="Fitzgerald M."/>
            <person name="Haas B."/>
            <person name="Abouelleil A."/>
            <person name="Alvarado L."/>
            <person name="Arachchi H.M."/>
            <person name="Berlin A."/>
            <person name="Chapman S.B."/>
            <person name="Gearin G."/>
            <person name="Goldberg J."/>
            <person name="Griggs A."/>
            <person name="Gujja S."/>
            <person name="Hansen M."/>
            <person name="Heiman D."/>
            <person name="Howarth C."/>
            <person name="Larimer J."/>
            <person name="Lui A."/>
            <person name="MacDonald P.J.P."/>
            <person name="McCowen C."/>
            <person name="Montmayeur A."/>
            <person name="Murphy C."/>
            <person name="Neiman D."/>
            <person name="Pearson M."/>
            <person name="Priest M."/>
            <person name="Roberts A."/>
            <person name="Saif S."/>
            <person name="Shea T."/>
            <person name="Sisk P."/>
            <person name="Stolte C."/>
            <person name="Sykes S."/>
            <person name="Wortman J."/>
            <person name="Nusbaum C."/>
            <person name="Birren B."/>
        </authorList>
    </citation>
    <scope>NUCLEOTIDE SEQUENCE [LARGE SCALE GENOMIC DNA]</scope>
    <source>
        <strain evidence="4 5">Sb944nv</strain>
    </source>
</reference>
<dbReference type="Gene3D" id="1.10.530.10">
    <property type="match status" value="1"/>
</dbReference>
<proteinExistence type="inferred from homology"/>
<dbReference type="Pfam" id="PF01464">
    <property type="entry name" value="SLT"/>
    <property type="match status" value="1"/>
</dbReference>
<comment type="similarity">
    <text evidence="2">Belongs to the virb1 family.</text>
</comment>
<dbReference type="InterPro" id="IPR008258">
    <property type="entry name" value="Transglycosylase_SLT_dom_1"/>
</dbReference>
<sequence length="169" mass="18614">MQFLKILLSTAFAVFFIFEISWAHTVLNVVGSKEGSVTISSKIPVRPYEFLIQKFANKYKVPVNLAHAVVRVESDYKADIKGAAGEIGLMQIKPSTARGLGFKGSVQDLYDPATNLEYGMRYLARAYKLSGGNTCGTILKYNAGHAAKKMNSISEKYCSKVKTYLASLK</sequence>
<dbReference type="EMBL" id="AILU01000033">
    <property type="protein sequence ID" value="EJF78657.1"/>
    <property type="molecule type" value="Genomic_DNA"/>
</dbReference>
<organism evidence="4 5">
    <name type="scientific">Candidatus Bartonella washoeensis Sb944nv</name>
    <dbReference type="NCBI Taxonomy" id="1094563"/>
    <lineage>
        <taxon>Bacteria</taxon>
        <taxon>Pseudomonadati</taxon>
        <taxon>Pseudomonadota</taxon>
        <taxon>Alphaproteobacteria</taxon>
        <taxon>Hyphomicrobiales</taxon>
        <taxon>Bartonellaceae</taxon>
        <taxon>Bartonella</taxon>
    </lineage>
</organism>
<dbReference type="RefSeq" id="WP_006923973.1">
    <property type="nucleotide sequence ID" value="NZ_JH725024.1"/>
</dbReference>
<evidence type="ECO:0000313" key="4">
    <source>
        <dbReference type="EMBL" id="EJF78657.1"/>
    </source>
</evidence>
<dbReference type="InterPro" id="IPR023346">
    <property type="entry name" value="Lysozyme-like_dom_sf"/>
</dbReference>
<dbReference type="PANTHER" id="PTHR37423:SF2">
    <property type="entry name" value="MEMBRANE-BOUND LYTIC MUREIN TRANSGLYCOSYLASE C"/>
    <property type="match status" value="1"/>
</dbReference>
<dbReference type="Proteomes" id="UP000008947">
    <property type="component" value="Unassembled WGS sequence"/>
</dbReference>
<accession>J1J3H7</accession>
<dbReference type="HOGENOM" id="CLU_080423_2_2_5"/>